<dbReference type="InParanoid" id="A0A0G4ED44"/>
<feature type="compositionally biased region" description="Basic and acidic residues" evidence="1">
    <location>
        <begin position="294"/>
        <end position="304"/>
    </location>
</feature>
<organism evidence="2 3">
    <name type="scientific">Vitrella brassicaformis (strain CCMP3155)</name>
    <dbReference type="NCBI Taxonomy" id="1169540"/>
    <lineage>
        <taxon>Eukaryota</taxon>
        <taxon>Sar</taxon>
        <taxon>Alveolata</taxon>
        <taxon>Colpodellida</taxon>
        <taxon>Vitrellaceae</taxon>
        <taxon>Vitrella</taxon>
    </lineage>
</organism>
<reference evidence="2 3" key="1">
    <citation type="submission" date="2014-11" db="EMBL/GenBank/DDBJ databases">
        <authorList>
            <person name="Zhu J."/>
            <person name="Qi W."/>
            <person name="Song R."/>
        </authorList>
    </citation>
    <scope>NUCLEOTIDE SEQUENCE [LARGE SCALE GENOMIC DNA]</scope>
</reference>
<feature type="region of interest" description="Disordered" evidence="1">
    <location>
        <begin position="636"/>
        <end position="655"/>
    </location>
</feature>
<evidence type="ECO:0000313" key="2">
    <source>
        <dbReference type="EMBL" id="CEL93267.1"/>
    </source>
</evidence>
<evidence type="ECO:0000256" key="1">
    <source>
        <dbReference type="SAM" id="MobiDB-lite"/>
    </source>
</evidence>
<sequence>MGEPSGSGCSRDAAFDALMKLSNDQLDRFEGLAHKLKRAVAVIHRRQQQQQQRQSAPCSRQQSESTQTDVVPAPCSRDEPAEADHATDQDIGSSTILERAAGGGYGDAEEGRAGHASAIDDLEADIDETIQSYTGSSLSPFFSPRGGTHQDQGPAAGDAVEHTRGEGEDEEDQVEEDDGSRVGGSPARTTVFLGHSGPDADADDHPGQHSSGYQSPVSSPSPPQRVTVPRLPLSTISLQQQHDRRPVPMTDRPIVLATLGLTPTSQSGSREPSQTSRERQVASYAGGGWVTSRGVRESGYREGDEWREEVTRLRKQIQQTESDTQKVVNDLTNQLAIARNTTKAAEAHNRSLSAQVHLYRTLADVSSRMTVTASDALARLTTDLADQRAQREQLLMSHEDQRSRLIEDVERAHSQVHVLEAANERLEWCVTERDRELRKVTSEMERLREAMEGAAAEHREIADRQQAEALQQAEAAQQEKEALEEAILQLHQDLHVARQLIRQKHPPPPHATQTATQTETEDGRRLKLSPPVATRQAGTSPPSPSNNTLPPSATSLRSLPGHPFAHELYPSPSRTKAAKLKHPGAKNEDSGKSSRDSLQPMPPIAEEEKEEKGASVVVATEKDAMDPSPYAVRYQRDGGAAQLADDSSLPSTQKELVDDRDDISPKLTHFHSPTFKPAAQRAKRSANDKSRDPAAVLRVLRPSKGRPSINRLRLSGLAKLSGSSSGVGGSMALSARQHLHKEPTHHGARPPVSRGGAADGSKPSDPFSPRPLTHRSSLLYSASPEHKSKPGEGKGPPLTHRDPPADPFAESVPLFPKGVEGGHAKAGGRKEDTGGGLRSSWSPSVDPSSRLSGEGSPDGGGQSQIGKGSPDLIRSKFYQPKRRGGADSASSEAMQALSDALSPSRPAVGRPRAERLAAWQRKFYELLQGKTAADGCAGGG</sequence>
<feature type="compositionally biased region" description="Low complexity" evidence="1">
    <location>
        <begin position="712"/>
        <end position="735"/>
    </location>
</feature>
<feature type="region of interest" description="Disordered" evidence="1">
    <location>
        <begin position="449"/>
        <end position="477"/>
    </location>
</feature>
<feature type="compositionally biased region" description="Polar residues" evidence="1">
    <location>
        <begin position="261"/>
        <end position="275"/>
    </location>
</feature>
<feature type="compositionally biased region" description="Low complexity" evidence="1">
    <location>
        <begin position="467"/>
        <end position="476"/>
    </location>
</feature>
<feature type="compositionally biased region" description="Low complexity" evidence="1">
    <location>
        <begin position="48"/>
        <end position="63"/>
    </location>
</feature>
<dbReference type="AlphaFoldDB" id="A0A0G4ED44"/>
<proteinExistence type="predicted"/>
<accession>A0A0G4ED44</accession>
<gene>
    <name evidence="2" type="ORF">Vbra_7031</name>
</gene>
<feature type="region of interest" description="Disordered" evidence="1">
    <location>
        <begin position="259"/>
        <end position="304"/>
    </location>
</feature>
<feature type="compositionally biased region" description="Polar residues" evidence="1">
    <location>
        <begin position="129"/>
        <end position="140"/>
    </location>
</feature>
<feature type="compositionally biased region" description="Basic and acidic residues" evidence="1">
    <location>
        <begin position="585"/>
        <end position="595"/>
    </location>
</feature>
<feature type="compositionally biased region" description="Acidic residues" evidence="1">
    <location>
        <begin position="167"/>
        <end position="178"/>
    </location>
</feature>
<feature type="region of interest" description="Disordered" evidence="1">
    <location>
        <begin position="504"/>
        <end position="631"/>
    </location>
</feature>
<feature type="compositionally biased region" description="Low complexity" evidence="1">
    <location>
        <begin position="838"/>
        <end position="852"/>
    </location>
</feature>
<feature type="compositionally biased region" description="Low complexity" evidence="1">
    <location>
        <begin position="208"/>
        <end position="228"/>
    </location>
</feature>
<dbReference type="VEuPathDB" id="CryptoDB:Vbra_7031"/>
<dbReference type="Proteomes" id="UP000041254">
    <property type="component" value="Unassembled WGS sequence"/>
</dbReference>
<protein>
    <submittedName>
        <fullName evidence="2">Uncharacterized protein</fullName>
    </submittedName>
</protein>
<feature type="compositionally biased region" description="Basic and acidic residues" evidence="1">
    <location>
        <begin position="449"/>
        <end position="466"/>
    </location>
</feature>
<name>A0A0G4ED44_VITBC</name>
<feature type="compositionally biased region" description="Basic and acidic residues" evidence="1">
    <location>
        <begin position="76"/>
        <end position="88"/>
    </location>
</feature>
<evidence type="ECO:0000313" key="3">
    <source>
        <dbReference type="Proteomes" id="UP000041254"/>
    </source>
</evidence>
<feature type="region of interest" description="Disordered" evidence="1">
    <location>
        <begin position="42"/>
        <end position="228"/>
    </location>
</feature>
<feature type="compositionally biased region" description="Low complexity" evidence="1">
    <location>
        <begin position="545"/>
        <end position="555"/>
    </location>
</feature>
<dbReference type="EMBL" id="CDMY01000149">
    <property type="protein sequence ID" value="CEL93267.1"/>
    <property type="molecule type" value="Genomic_DNA"/>
</dbReference>
<feature type="region of interest" description="Disordered" evidence="1">
    <location>
        <begin position="663"/>
        <end position="912"/>
    </location>
</feature>
<feature type="compositionally biased region" description="Basic and acidic residues" evidence="1">
    <location>
        <begin position="820"/>
        <end position="833"/>
    </location>
</feature>
<keyword evidence="3" id="KW-1185">Reference proteome</keyword>